<keyword evidence="7" id="KW-0560">Oxidoreductase</keyword>
<keyword evidence="8" id="KW-0408">Iron</keyword>
<evidence type="ECO:0000256" key="7">
    <source>
        <dbReference type="ARBA" id="ARBA00023002"/>
    </source>
</evidence>
<dbReference type="HOGENOM" id="CLU_027359_1_3_5"/>
<keyword evidence="6 13" id="KW-1133">Transmembrane helix</keyword>
<dbReference type="PRINTS" id="PR00075">
    <property type="entry name" value="FACDDSATRASE"/>
</dbReference>
<comment type="similarity">
    <text evidence="2">Belongs to the fatty acid desaturase type 2 family.</text>
</comment>
<comment type="subcellular location">
    <subcellularLocation>
        <location evidence="1">Membrane</location>
        <topology evidence="1">Multi-pass membrane protein</topology>
    </subcellularLocation>
</comment>
<dbReference type="CDD" id="cd03505">
    <property type="entry name" value="Delta9-FADS-like"/>
    <property type="match status" value="1"/>
</dbReference>
<dbReference type="PANTHER" id="PTHR11351">
    <property type="entry name" value="ACYL-COA DESATURASE"/>
    <property type="match status" value="1"/>
</dbReference>
<keyword evidence="5" id="KW-0276">Fatty acid metabolism</keyword>
<evidence type="ECO:0000256" key="13">
    <source>
        <dbReference type="SAM" id="Phobius"/>
    </source>
</evidence>
<dbReference type="InterPro" id="IPR015876">
    <property type="entry name" value="Acyl-CoA_DS"/>
</dbReference>
<proteinExistence type="inferred from homology"/>
<dbReference type="RefSeq" id="WP_014409807.1">
    <property type="nucleotide sequence ID" value="NC_017043.1"/>
</dbReference>
<sequence length="402" mass="46518">MLSKLNKPALFALIFYPIFIISLVVKYSFDYGIGLTEVIFIIASYYINNITVGIGLHRLWSHNAYKINKYAEFVLIMLSAGTLQGPALSWASNHYKHHRYTDQDQDPHTPLKFDNKFLGFMWSHIGWMLVGSGSYKSIDRITWAKHGKNNLLKWQLKYYWQVAAFMNIVVPLFIGYLVGGTIQSAYAGFLFMGLGRFLQQQATFCVNSLCHFAGSKKYYKGTAGDIWWMALFLLGENWHNYHHAFPSDYRNGTKWYHFDVHKWIIFLMSKIGLASELERTTKVRIQAKMQETLSYLSEKQKQKLTLMQTKIDHLLENLCLKIKELEESSITIKEQFKKSFVEIQESLKNLAEQVSSATQITGKPSEKLLKIVNKKIIDAEQSIYKLYNQLNTLKVSNIGIIK</sequence>
<keyword evidence="9" id="KW-0443">Lipid metabolism</keyword>
<dbReference type="InterPro" id="IPR005804">
    <property type="entry name" value="FA_desaturase_dom"/>
</dbReference>
<feature type="coiled-coil region" evidence="12">
    <location>
        <begin position="315"/>
        <end position="353"/>
    </location>
</feature>
<dbReference type="KEGG" id="rmo:MCI_04480"/>
<evidence type="ECO:0000256" key="1">
    <source>
        <dbReference type="ARBA" id="ARBA00004141"/>
    </source>
</evidence>
<feature type="domain" description="Fatty acid desaturase" evidence="14">
    <location>
        <begin position="50"/>
        <end position="258"/>
    </location>
</feature>
<evidence type="ECO:0000256" key="3">
    <source>
        <dbReference type="ARBA" id="ARBA00022516"/>
    </source>
</evidence>
<evidence type="ECO:0000256" key="11">
    <source>
        <dbReference type="ARBA" id="ARBA00023160"/>
    </source>
</evidence>
<evidence type="ECO:0000256" key="2">
    <source>
        <dbReference type="ARBA" id="ARBA00008749"/>
    </source>
</evidence>
<keyword evidence="10 13" id="KW-0472">Membrane</keyword>
<dbReference type="Proteomes" id="UP000008008">
    <property type="component" value="Chromosome"/>
</dbReference>
<keyword evidence="11" id="KW-0275">Fatty acid biosynthesis</keyword>
<evidence type="ECO:0000313" key="15">
    <source>
        <dbReference type="EMBL" id="AFC73729.1"/>
    </source>
</evidence>
<evidence type="ECO:0000256" key="12">
    <source>
        <dbReference type="SAM" id="Coils"/>
    </source>
</evidence>
<feature type="transmembrane region" description="Helical" evidence="13">
    <location>
        <begin position="158"/>
        <end position="178"/>
    </location>
</feature>
<keyword evidence="12" id="KW-0175">Coiled coil</keyword>
<keyword evidence="3" id="KW-0444">Lipid biosynthesis</keyword>
<evidence type="ECO:0000313" key="16">
    <source>
        <dbReference type="Proteomes" id="UP000008008"/>
    </source>
</evidence>
<protein>
    <submittedName>
        <fullName evidence="15">Acyl-CoA desaturase 1</fullName>
    </submittedName>
</protein>
<accession>H8KBD8</accession>
<feature type="transmembrane region" description="Helical" evidence="13">
    <location>
        <begin position="39"/>
        <end position="60"/>
    </location>
</feature>
<dbReference type="AlphaFoldDB" id="H8KBD8"/>
<name>H8KBD8_RICMS</name>
<feature type="transmembrane region" description="Helical" evidence="13">
    <location>
        <begin position="9"/>
        <end position="27"/>
    </location>
</feature>
<evidence type="ECO:0000256" key="8">
    <source>
        <dbReference type="ARBA" id="ARBA00023004"/>
    </source>
</evidence>
<dbReference type="EMBL" id="CP003340">
    <property type="protein sequence ID" value="AFC73729.1"/>
    <property type="molecule type" value="Genomic_DNA"/>
</dbReference>
<dbReference type="GO" id="GO:0016717">
    <property type="term" value="F:oxidoreductase activity, acting on paired donors, with oxidation of a pair of donors resulting in the reduction of molecular oxygen to two molecules of water"/>
    <property type="evidence" value="ECO:0007669"/>
    <property type="project" value="InterPro"/>
</dbReference>
<reference evidence="16" key="1">
    <citation type="submission" date="2012-02" db="EMBL/GenBank/DDBJ databases">
        <title>Complete genome sequence of Rickettsia montanensis strain OSU 85-930.</title>
        <authorList>
            <person name="Johnson S.L."/>
            <person name="Munk A.C."/>
            <person name="Han S."/>
            <person name="Bruce D.C."/>
            <person name="Dasch G.A."/>
        </authorList>
    </citation>
    <scope>NUCLEOTIDE SEQUENCE [LARGE SCALE GENOMIC DNA]</scope>
    <source>
        <strain evidence="16">OSU 85-930</strain>
    </source>
</reference>
<evidence type="ECO:0000256" key="10">
    <source>
        <dbReference type="ARBA" id="ARBA00023136"/>
    </source>
</evidence>
<evidence type="ECO:0000256" key="5">
    <source>
        <dbReference type="ARBA" id="ARBA00022832"/>
    </source>
</evidence>
<evidence type="ECO:0000256" key="9">
    <source>
        <dbReference type="ARBA" id="ARBA00023098"/>
    </source>
</evidence>
<keyword evidence="4 13" id="KW-0812">Transmembrane</keyword>
<feature type="transmembrane region" description="Helical" evidence="13">
    <location>
        <begin position="72"/>
        <end position="91"/>
    </location>
</feature>
<dbReference type="PANTHER" id="PTHR11351:SF31">
    <property type="entry name" value="DESATURASE 1, ISOFORM A-RELATED"/>
    <property type="match status" value="1"/>
</dbReference>
<evidence type="ECO:0000256" key="4">
    <source>
        <dbReference type="ARBA" id="ARBA00022692"/>
    </source>
</evidence>
<keyword evidence="16" id="KW-1185">Reference proteome</keyword>
<gene>
    <name evidence="15" type="ordered locus">MCI_04480</name>
</gene>
<dbReference type="Pfam" id="PF00487">
    <property type="entry name" value="FA_desaturase"/>
    <property type="match status" value="1"/>
</dbReference>
<evidence type="ECO:0000256" key="6">
    <source>
        <dbReference type="ARBA" id="ARBA00022989"/>
    </source>
</evidence>
<evidence type="ECO:0000259" key="14">
    <source>
        <dbReference type="Pfam" id="PF00487"/>
    </source>
</evidence>
<dbReference type="GO" id="GO:0006633">
    <property type="term" value="P:fatty acid biosynthetic process"/>
    <property type="evidence" value="ECO:0007669"/>
    <property type="project" value="UniProtKB-KW"/>
</dbReference>
<dbReference type="GO" id="GO:0016020">
    <property type="term" value="C:membrane"/>
    <property type="evidence" value="ECO:0007669"/>
    <property type="project" value="UniProtKB-SubCell"/>
</dbReference>
<organism evidence="15 16">
    <name type="scientific">Rickettsia montanensis (strain OSU 85-930)</name>
    <dbReference type="NCBI Taxonomy" id="1105114"/>
    <lineage>
        <taxon>Bacteria</taxon>
        <taxon>Pseudomonadati</taxon>
        <taxon>Pseudomonadota</taxon>
        <taxon>Alphaproteobacteria</taxon>
        <taxon>Rickettsiales</taxon>
        <taxon>Rickettsiaceae</taxon>
        <taxon>Rickettsieae</taxon>
        <taxon>Rickettsia</taxon>
        <taxon>spotted fever group</taxon>
    </lineage>
</organism>